<protein>
    <submittedName>
        <fullName evidence="2">Uncharacterized protein</fullName>
    </submittedName>
</protein>
<feature type="chain" id="PRO_5012259901" evidence="1">
    <location>
        <begin position="22"/>
        <end position="137"/>
    </location>
</feature>
<evidence type="ECO:0000256" key="1">
    <source>
        <dbReference type="SAM" id="SignalP"/>
    </source>
</evidence>
<feature type="signal peptide" evidence="1">
    <location>
        <begin position="1"/>
        <end position="21"/>
    </location>
</feature>
<dbReference type="AlphaFoldDB" id="A0A1Y1QV47"/>
<evidence type="ECO:0000313" key="3">
    <source>
        <dbReference type="Proteomes" id="UP000192491"/>
    </source>
</evidence>
<comment type="caution">
    <text evidence="2">The sequence shown here is derived from an EMBL/GenBank/DDBJ whole genome shotgun (WGS) entry which is preliminary data.</text>
</comment>
<keyword evidence="1" id="KW-0732">Signal</keyword>
<reference evidence="2 3" key="1">
    <citation type="submission" date="2017-01" db="EMBL/GenBank/DDBJ databases">
        <title>Novel large sulfur bacteria in the metagenomes of groundwater-fed chemosynthetic microbial mats in the Lake Huron basin.</title>
        <authorList>
            <person name="Sharrar A.M."/>
            <person name="Flood B.E."/>
            <person name="Bailey J.V."/>
            <person name="Jones D.S."/>
            <person name="Biddanda B."/>
            <person name="Ruberg S.A."/>
            <person name="Marcus D.N."/>
            <person name="Dick G.J."/>
        </authorList>
    </citation>
    <scope>NUCLEOTIDE SEQUENCE [LARGE SCALE GENOMIC DNA]</scope>
    <source>
        <strain evidence="2">A8</strain>
    </source>
</reference>
<gene>
    <name evidence="2" type="ORF">BWK73_09270</name>
</gene>
<dbReference type="EMBL" id="MTEJ01000027">
    <property type="protein sequence ID" value="OQX14574.1"/>
    <property type="molecule type" value="Genomic_DNA"/>
</dbReference>
<dbReference type="Proteomes" id="UP000192491">
    <property type="component" value="Unassembled WGS sequence"/>
</dbReference>
<organism evidence="2 3">
    <name type="scientific">Thiothrix lacustris</name>
    <dbReference type="NCBI Taxonomy" id="525917"/>
    <lineage>
        <taxon>Bacteria</taxon>
        <taxon>Pseudomonadati</taxon>
        <taxon>Pseudomonadota</taxon>
        <taxon>Gammaproteobacteria</taxon>
        <taxon>Thiotrichales</taxon>
        <taxon>Thiotrichaceae</taxon>
        <taxon>Thiothrix</taxon>
    </lineage>
</organism>
<sequence length="137" mass="14681">MTRTQTLAALALIISSLNAHADNSAVGMVADALSQADQAVGDFVVVAPYIPEAVSNQLGQYAAAVPYIPEAIGNRIATAKEVAIDWEVACRPARFDWANGIKETVMPVVSPPQWGIDIPAECAARYGDQVNQWRTTR</sequence>
<name>A0A1Y1QV47_9GAMM</name>
<proteinExistence type="predicted"/>
<evidence type="ECO:0000313" key="2">
    <source>
        <dbReference type="EMBL" id="OQX14574.1"/>
    </source>
</evidence>
<accession>A0A1Y1QV47</accession>